<dbReference type="Pfam" id="PF04082">
    <property type="entry name" value="Fungal_trans"/>
    <property type="match status" value="1"/>
</dbReference>
<dbReference type="PANTHER" id="PTHR47424:SF9">
    <property type="entry name" value="TAH-2"/>
    <property type="match status" value="1"/>
</dbReference>
<evidence type="ECO:0000313" key="11">
    <source>
        <dbReference type="EMBL" id="KAF0322994.1"/>
    </source>
</evidence>
<dbReference type="OrthoDB" id="4064873at2759"/>
<evidence type="ECO:0000256" key="5">
    <source>
        <dbReference type="ARBA" id="ARBA00023015"/>
    </source>
</evidence>
<feature type="compositionally biased region" description="Polar residues" evidence="9">
    <location>
        <begin position="61"/>
        <end position="78"/>
    </location>
</feature>
<dbReference type="CDD" id="cd00067">
    <property type="entry name" value="GAL4"/>
    <property type="match status" value="1"/>
</dbReference>
<keyword evidence="4" id="KW-1133">Transmembrane helix</keyword>
<evidence type="ECO:0000256" key="4">
    <source>
        <dbReference type="ARBA" id="ARBA00022989"/>
    </source>
</evidence>
<feature type="compositionally biased region" description="Basic and acidic residues" evidence="9">
    <location>
        <begin position="48"/>
        <end position="60"/>
    </location>
</feature>
<dbReference type="SUPFAM" id="SSF57701">
    <property type="entry name" value="Zn2/Cys6 DNA-binding domain"/>
    <property type="match status" value="1"/>
</dbReference>
<comment type="subcellular location">
    <subcellularLocation>
        <location evidence="1">Membrane</location>
        <topology evidence="1">Multi-pass membrane protein</topology>
    </subcellularLocation>
</comment>
<dbReference type="PANTHER" id="PTHR47424">
    <property type="entry name" value="REGULATORY PROTEIN GAL4"/>
    <property type="match status" value="1"/>
</dbReference>
<dbReference type="GO" id="GO:0016020">
    <property type="term" value="C:membrane"/>
    <property type="evidence" value="ECO:0007669"/>
    <property type="project" value="UniProtKB-SubCell"/>
</dbReference>
<dbReference type="Pfam" id="PF13813">
    <property type="entry name" value="MBOAT_2"/>
    <property type="match status" value="1"/>
</dbReference>
<dbReference type="EMBL" id="WOWK01000056">
    <property type="protein sequence ID" value="KAF0322994.1"/>
    <property type="molecule type" value="Genomic_DNA"/>
</dbReference>
<feature type="domain" description="Zn(2)-C6 fungal-type" evidence="10">
    <location>
        <begin position="17"/>
        <end position="48"/>
    </location>
</feature>
<keyword evidence="8" id="KW-0539">Nucleus</keyword>
<evidence type="ECO:0000259" key="10">
    <source>
        <dbReference type="PROSITE" id="PS50048"/>
    </source>
</evidence>
<keyword evidence="5" id="KW-0805">Transcription regulation</keyword>
<dbReference type="PROSITE" id="PS50048">
    <property type="entry name" value="ZN2_CY6_FUNGAL_2"/>
    <property type="match status" value="1"/>
</dbReference>
<dbReference type="Pfam" id="PF00172">
    <property type="entry name" value="Zn_clus"/>
    <property type="match status" value="1"/>
</dbReference>
<dbReference type="AlphaFoldDB" id="A0A8H3WA49"/>
<gene>
    <name evidence="11" type="ORF">GQ607_009757</name>
</gene>
<keyword evidence="7" id="KW-0804">Transcription</keyword>
<evidence type="ECO:0000313" key="12">
    <source>
        <dbReference type="Proteomes" id="UP000434172"/>
    </source>
</evidence>
<evidence type="ECO:0000256" key="9">
    <source>
        <dbReference type="SAM" id="MobiDB-lite"/>
    </source>
</evidence>
<dbReference type="SMART" id="SM00066">
    <property type="entry name" value="GAL4"/>
    <property type="match status" value="1"/>
</dbReference>
<keyword evidence="3" id="KW-0479">Metal-binding</keyword>
<dbReference type="InterPro" id="IPR051127">
    <property type="entry name" value="Fungal_SecMet_Regulators"/>
</dbReference>
<protein>
    <submittedName>
        <fullName evidence="11">C6 transcription factor</fullName>
    </submittedName>
</protein>
<dbReference type="GO" id="GO:0000978">
    <property type="term" value="F:RNA polymerase II cis-regulatory region sequence-specific DNA binding"/>
    <property type="evidence" value="ECO:0007669"/>
    <property type="project" value="TreeGrafter"/>
</dbReference>
<dbReference type="InterPro" id="IPR007219">
    <property type="entry name" value="XnlR_reg_dom"/>
</dbReference>
<dbReference type="PROSITE" id="PS00463">
    <property type="entry name" value="ZN2_CY6_FUNGAL_1"/>
    <property type="match status" value="1"/>
</dbReference>
<keyword evidence="12" id="KW-1185">Reference proteome</keyword>
<dbReference type="Proteomes" id="UP000434172">
    <property type="component" value="Unassembled WGS sequence"/>
</dbReference>
<evidence type="ECO:0000256" key="7">
    <source>
        <dbReference type="ARBA" id="ARBA00023163"/>
    </source>
</evidence>
<dbReference type="GO" id="GO:0006351">
    <property type="term" value="P:DNA-templated transcription"/>
    <property type="evidence" value="ECO:0007669"/>
    <property type="project" value="InterPro"/>
</dbReference>
<evidence type="ECO:0000256" key="8">
    <source>
        <dbReference type="ARBA" id="ARBA00023242"/>
    </source>
</evidence>
<name>A0A8H3WA49_9PEZI</name>
<dbReference type="InterPro" id="IPR036864">
    <property type="entry name" value="Zn2-C6_fun-type_DNA-bd_sf"/>
</dbReference>
<evidence type="ECO:0000256" key="3">
    <source>
        <dbReference type="ARBA" id="ARBA00022723"/>
    </source>
</evidence>
<keyword evidence="6" id="KW-0472">Membrane</keyword>
<dbReference type="CDD" id="cd12148">
    <property type="entry name" value="fungal_TF_MHR"/>
    <property type="match status" value="1"/>
</dbReference>
<organism evidence="11 12">
    <name type="scientific">Colletotrichum asianum</name>
    <dbReference type="NCBI Taxonomy" id="702518"/>
    <lineage>
        <taxon>Eukaryota</taxon>
        <taxon>Fungi</taxon>
        <taxon>Dikarya</taxon>
        <taxon>Ascomycota</taxon>
        <taxon>Pezizomycotina</taxon>
        <taxon>Sordariomycetes</taxon>
        <taxon>Hypocreomycetidae</taxon>
        <taxon>Glomerellales</taxon>
        <taxon>Glomerellaceae</taxon>
        <taxon>Colletotrichum</taxon>
        <taxon>Colletotrichum gloeosporioides species complex</taxon>
    </lineage>
</organism>
<feature type="region of interest" description="Disordered" evidence="9">
    <location>
        <begin position="24"/>
        <end position="113"/>
    </location>
</feature>
<keyword evidence="2" id="KW-0812">Transmembrane</keyword>
<comment type="caution">
    <text evidence="11">The sequence shown here is derived from an EMBL/GenBank/DDBJ whole genome shotgun (WGS) entry which is preliminary data.</text>
</comment>
<dbReference type="Gene3D" id="4.10.240.10">
    <property type="entry name" value="Zn(2)-C6 fungal-type DNA-binding domain"/>
    <property type="match status" value="1"/>
</dbReference>
<dbReference type="GO" id="GO:0000981">
    <property type="term" value="F:DNA-binding transcription factor activity, RNA polymerase II-specific"/>
    <property type="evidence" value="ECO:0007669"/>
    <property type="project" value="InterPro"/>
</dbReference>
<accession>A0A8H3WA49</accession>
<evidence type="ECO:0000256" key="2">
    <source>
        <dbReference type="ARBA" id="ARBA00022692"/>
    </source>
</evidence>
<dbReference type="GO" id="GO:0005634">
    <property type="term" value="C:nucleus"/>
    <property type="evidence" value="ECO:0007669"/>
    <property type="project" value="TreeGrafter"/>
</dbReference>
<evidence type="ECO:0000256" key="1">
    <source>
        <dbReference type="ARBA" id="ARBA00004141"/>
    </source>
</evidence>
<dbReference type="GO" id="GO:0000435">
    <property type="term" value="P:positive regulation of transcription from RNA polymerase II promoter by galactose"/>
    <property type="evidence" value="ECO:0007669"/>
    <property type="project" value="TreeGrafter"/>
</dbReference>
<dbReference type="InterPro" id="IPR001138">
    <property type="entry name" value="Zn2Cys6_DnaBD"/>
</dbReference>
<dbReference type="GO" id="GO:0008270">
    <property type="term" value="F:zinc ion binding"/>
    <property type="evidence" value="ECO:0007669"/>
    <property type="project" value="InterPro"/>
</dbReference>
<sequence>MGRPPVRPEDRKRSAKACIACRSTKKRCDGGSPCLPCVNRGNGASCEYSERTRTRRRTDQRQASPGSLESRSDGPSSPRQRRAKPPSRGRDAGSNARNSNKSSAPPGPRPVMMHTCSGEKVFVGNASAISFLQFLRGSLSSILGSNGFTISHNGHRMFEAQVPLQQPHSFQDGMSDEEKLELIQLFSDASSGLLDLFDKTEIDTLVDATHPREKSVSSSSTGFATDVEGRVCLYMMIAIGAQCRGRPEDMPKAFRYFSQARKLSFQGFLTDLTLNMARGFVLMAFYMFGACRRNAAFMYLGVATKAASVLGLHMSDQFQSLSEAERSLRSRIDRSIRLFDVVCSSILGRPTSSLPRRSSGGSSTTPVAANHRSQSVAAACQFSPIMNRIVDKLTANGHLGLEVAEDFLEEIRDWSSNLPLALRQGLRHASARSRPSSDRETTIGNIHVACTYYFGIITTTREFLIQHIMPQIDGRVEAGMVTDGCLVNEDNEKTAELAKVCVDAAAYMAEMCSDALDTGVIMGNMCILKAWLFAAGLILGFSLLDEDTGPNNRAAFRNTLRVLEFLGRLSPQAGQYHRVLTSFSHALETYRNHSAHGRDKSAAPYVERLLSINTSSSPESSRHDGGTRVPARDHNYNMHAGATVAAENLLTSQLDLGTLDFGGEDLIMRTMMAPLNREPPAVSCAKAALLLLGVCVPSAIILISTPKSGPSSVIRYAWIAVVPFIARHLLVQLSGITTSYVLNTVAMGQLCLVLLQSCNFLILTRLDTGDFVKGNIYQPSDGLVHKLRGVIGLMFNLRGIGTPWQISRINAAPQSLDKHPENGKLRKGPWVARQLQIIFWQYLFLDFTYLSSLDTSTEDAEKLFGPGKEFLYINANAEQWGARVAVGLISWLAPARVTMDIVYRVLSVVSVLSGMASPEDWPPLFGSIWDAYTIRAFWSVFWHQHCRWFLTSVSNYICRDLLRLPRPSRLERYLNIALVFMGSGLVHVMLDMFCWEPSLKAPTLAFFGSFAVAIMIEDGVQEMWRHIAGVVDSKNVPLWHKVVGYIWVSTWLTVTSPWYLYHAVRQPVEVKWLVPFSILSLFRPALANGLWVGSGLIIKYIVGGEI</sequence>
<reference evidence="11 12" key="1">
    <citation type="submission" date="2019-12" db="EMBL/GenBank/DDBJ databases">
        <title>A genome sequence resource for the geographically widespread anthracnose pathogen Colletotrichum asianum.</title>
        <authorList>
            <person name="Meng Y."/>
        </authorList>
    </citation>
    <scope>NUCLEOTIDE SEQUENCE [LARGE SCALE GENOMIC DNA]</scope>
    <source>
        <strain evidence="11 12">ICMP 18580</strain>
    </source>
</reference>
<evidence type="ECO:0000256" key="6">
    <source>
        <dbReference type="ARBA" id="ARBA00023136"/>
    </source>
</evidence>
<dbReference type="InterPro" id="IPR032805">
    <property type="entry name" value="Wax_synthase_dom"/>
</dbReference>
<proteinExistence type="predicted"/>